<protein>
    <submittedName>
        <fullName evidence="1">Uncharacterized protein</fullName>
    </submittedName>
</protein>
<dbReference type="InParanoid" id="F4R9U3"/>
<gene>
    <name evidence="1" type="ORF">MELLADRAFT_103265</name>
</gene>
<dbReference type="VEuPathDB" id="FungiDB:MELLADRAFT_103265"/>
<keyword evidence="2" id="KW-1185">Reference proteome</keyword>
<accession>F4R9U3</accession>
<evidence type="ECO:0000313" key="1">
    <source>
        <dbReference type="EMBL" id="EGG10583.1"/>
    </source>
</evidence>
<organism evidence="2">
    <name type="scientific">Melampsora larici-populina (strain 98AG31 / pathotype 3-4-7)</name>
    <name type="common">Poplar leaf rust fungus</name>
    <dbReference type="NCBI Taxonomy" id="747676"/>
    <lineage>
        <taxon>Eukaryota</taxon>
        <taxon>Fungi</taxon>
        <taxon>Dikarya</taxon>
        <taxon>Basidiomycota</taxon>
        <taxon>Pucciniomycotina</taxon>
        <taxon>Pucciniomycetes</taxon>
        <taxon>Pucciniales</taxon>
        <taxon>Melampsoraceae</taxon>
        <taxon>Melampsora</taxon>
    </lineage>
</organism>
<reference evidence="2" key="1">
    <citation type="journal article" date="2011" name="Proc. Natl. Acad. Sci. U.S.A.">
        <title>Obligate biotrophy features unraveled by the genomic analysis of rust fungi.</title>
        <authorList>
            <person name="Duplessis S."/>
            <person name="Cuomo C.A."/>
            <person name="Lin Y.-C."/>
            <person name="Aerts A."/>
            <person name="Tisserant E."/>
            <person name="Veneault-Fourrey C."/>
            <person name="Joly D.L."/>
            <person name="Hacquard S."/>
            <person name="Amselem J."/>
            <person name="Cantarel B.L."/>
            <person name="Chiu R."/>
            <person name="Coutinho P.M."/>
            <person name="Feau N."/>
            <person name="Field M."/>
            <person name="Frey P."/>
            <person name="Gelhaye E."/>
            <person name="Goldberg J."/>
            <person name="Grabherr M.G."/>
            <person name="Kodira C.D."/>
            <person name="Kohler A."/>
            <person name="Kuees U."/>
            <person name="Lindquist E.A."/>
            <person name="Lucas S.M."/>
            <person name="Mago R."/>
            <person name="Mauceli E."/>
            <person name="Morin E."/>
            <person name="Murat C."/>
            <person name="Pangilinan J.L."/>
            <person name="Park R."/>
            <person name="Pearson M."/>
            <person name="Quesneville H."/>
            <person name="Rouhier N."/>
            <person name="Sakthikumar S."/>
            <person name="Salamov A.A."/>
            <person name="Schmutz J."/>
            <person name="Selles B."/>
            <person name="Shapiro H."/>
            <person name="Tanguay P."/>
            <person name="Tuskan G.A."/>
            <person name="Henrissat B."/>
            <person name="Van de Peer Y."/>
            <person name="Rouze P."/>
            <person name="Ellis J.G."/>
            <person name="Dodds P.N."/>
            <person name="Schein J.E."/>
            <person name="Zhong S."/>
            <person name="Hamelin R.C."/>
            <person name="Grigoriev I.V."/>
            <person name="Szabo L.J."/>
            <person name="Martin F."/>
        </authorList>
    </citation>
    <scope>NUCLEOTIDE SEQUENCE [LARGE SCALE GENOMIC DNA]</scope>
    <source>
        <strain evidence="2">98AG31 / pathotype 3-4-7</strain>
    </source>
</reference>
<dbReference type="AlphaFoldDB" id="F4R9U3"/>
<dbReference type="GeneID" id="18921925"/>
<dbReference type="Proteomes" id="UP000001072">
    <property type="component" value="Unassembled WGS sequence"/>
</dbReference>
<dbReference type="HOGENOM" id="CLU_1142797_0_0_1"/>
<sequence length="231" mass="25560">MSLVPNSIPTNVSDNARLPINWSGVFKLNTECLRLSSGGGIRECFQSTVVLLVGRRPHLRFFVSTNPNVPTLEANQSYRLVGEMLGRSNRHDTVLSPLAGGVIRLEEYEAQLPQPLPVITVASRGHIMRCVRRRVVGQDYERWVITAMHNGWDDSLGSVAHFLVLYEASLKLFNSIGVNNLSTGNIVNFSGVVINYSPVGRAWVVELRAVDHIVTARPDVSAWKRRASAST</sequence>
<dbReference type="RefSeq" id="XP_007406052.1">
    <property type="nucleotide sequence ID" value="XM_007405990.1"/>
</dbReference>
<name>F4R9U3_MELLP</name>
<dbReference type="KEGG" id="mlr:MELLADRAFT_103265"/>
<dbReference type="EMBL" id="GL883094">
    <property type="protein sequence ID" value="EGG10583.1"/>
    <property type="molecule type" value="Genomic_DNA"/>
</dbReference>
<proteinExistence type="predicted"/>
<evidence type="ECO:0000313" key="2">
    <source>
        <dbReference type="Proteomes" id="UP000001072"/>
    </source>
</evidence>